<dbReference type="Pfam" id="PF13353">
    <property type="entry name" value="Fer4_12"/>
    <property type="match status" value="1"/>
</dbReference>
<keyword evidence="2" id="KW-0949">S-adenosyl-L-methionine</keyword>
<organism evidence="6 7">
    <name type="scientific">Suttonella indologenes</name>
    <dbReference type="NCBI Taxonomy" id="13276"/>
    <lineage>
        <taxon>Bacteria</taxon>
        <taxon>Pseudomonadati</taxon>
        <taxon>Pseudomonadota</taxon>
        <taxon>Gammaproteobacteria</taxon>
        <taxon>Cardiobacteriales</taxon>
        <taxon>Cardiobacteriaceae</taxon>
        <taxon>Suttonella</taxon>
    </lineage>
</organism>
<dbReference type="Gene3D" id="3.20.20.70">
    <property type="entry name" value="Aldolase class I"/>
    <property type="match status" value="1"/>
</dbReference>
<dbReference type="Proteomes" id="UP000254575">
    <property type="component" value="Unassembled WGS sequence"/>
</dbReference>
<comment type="cofactor">
    <cofactor evidence="1">
        <name>[4Fe-4S] cluster</name>
        <dbReference type="ChEBI" id="CHEBI:49883"/>
    </cofactor>
</comment>
<dbReference type="SUPFAM" id="SSF102114">
    <property type="entry name" value="Radical SAM enzymes"/>
    <property type="match status" value="1"/>
</dbReference>
<dbReference type="InterPro" id="IPR013785">
    <property type="entry name" value="Aldolase_TIM"/>
</dbReference>
<dbReference type="GO" id="GO:0051536">
    <property type="term" value="F:iron-sulfur cluster binding"/>
    <property type="evidence" value="ECO:0007669"/>
    <property type="project" value="UniProtKB-KW"/>
</dbReference>
<evidence type="ECO:0000256" key="4">
    <source>
        <dbReference type="ARBA" id="ARBA00023004"/>
    </source>
</evidence>
<evidence type="ECO:0000256" key="1">
    <source>
        <dbReference type="ARBA" id="ARBA00001966"/>
    </source>
</evidence>
<dbReference type="InterPro" id="IPR058240">
    <property type="entry name" value="rSAM_sf"/>
</dbReference>
<reference evidence="6 7" key="1">
    <citation type="submission" date="2018-06" db="EMBL/GenBank/DDBJ databases">
        <authorList>
            <consortium name="Pathogen Informatics"/>
            <person name="Doyle S."/>
        </authorList>
    </citation>
    <scope>NUCLEOTIDE SEQUENCE [LARGE SCALE GENOMIC DNA]</scope>
    <source>
        <strain evidence="6 7">NCTC10717</strain>
    </source>
</reference>
<evidence type="ECO:0000256" key="5">
    <source>
        <dbReference type="ARBA" id="ARBA00023014"/>
    </source>
</evidence>
<sequence>MNIYCQVNKISLPIDTFRHNILCMTKQNTPYIVKNSLFFCSEDIVWQEVPQEASLAFLIAGCPLRCHGCHSADSWHPQQAQALSADYLRQRLHIYRGLITCLLFMGGEWQPQALQELLRIARAQGLKTCLYTGAELEDLQQLTPPLLPYLDYVKTGPWKADLGGLDNPCSNQRFIEVSSGKVLNHLFLARNANTNTVSVY</sequence>
<dbReference type="GO" id="GO:0046872">
    <property type="term" value="F:metal ion binding"/>
    <property type="evidence" value="ECO:0007669"/>
    <property type="project" value="UniProtKB-KW"/>
</dbReference>
<keyword evidence="4" id="KW-0408">Iron</keyword>
<accession>A0A380MJ33</accession>
<dbReference type="NCBIfam" id="TIGR02826">
    <property type="entry name" value="RNR_activ_nrdG3"/>
    <property type="match status" value="1"/>
</dbReference>
<dbReference type="AlphaFoldDB" id="A0A380MJ33"/>
<keyword evidence="5" id="KW-0411">Iron-sulfur</keyword>
<keyword evidence="3" id="KW-0479">Metal-binding</keyword>
<protein>
    <submittedName>
        <fullName evidence="6">Pyruvate formate lyase-activating enzyme 1</fullName>
    </submittedName>
</protein>
<dbReference type="EMBL" id="UHIA01000003">
    <property type="protein sequence ID" value="SUO91580.1"/>
    <property type="molecule type" value="Genomic_DNA"/>
</dbReference>
<keyword evidence="6" id="KW-0670">Pyruvate</keyword>
<dbReference type="GO" id="GO:0016829">
    <property type="term" value="F:lyase activity"/>
    <property type="evidence" value="ECO:0007669"/>
    <property type="project" value="UniProtKB-KW"/>
</dbReference>
<keyword evidence="7" id="KW-1185">Reference proteome</keyword>
<name>A0A380MJ33_9GAMM</name>
<keyword evidence="6" id="KW-0456">Lyase</keyword>
<dbReference type="InterPro" id="IPR007197">
    <property type="entry name" value="rSAM"/>
</dbReference>
<dbReference type="SFLD" id="SFLDS00029">
    <property type="entry name" value="Radical_SAM"/>
    <property type="match status" value="1"/>
</dbReference>
<evidence type="ECO:0000256" key="3">
    <source>
        <dbReference type="ARBA" id="ARBA00022723"/>
    </source>
</evidence>
<proteinExistence type="predicted"/>
<gene>
    <name evidence="6" type="ORF">NCTC10717_00220</name>
</gene>
<evidence type="ECO:0000256" key="2">
    <source>
        <dbReference type="ARBA" id="ARBA00022691"/>
    </source>
</evidence>
<dbReference type="InterPro" id="IPR014191">
    <property type="entry name" value="Anaer_RNR_activator"/>
</dbReference>
<evidence type="ECO:0000313" key="7">
    <source>
        <dbReference type="Proteomes" id="UP000254575"/>
    </source>
</evidence>
<evidence type="ECO:0000313" key="6">
    <source>
        <dbReference type="EMBL" id="SUO91580.1"/>
    </source>
</evidence>